<proteinExistence type="predicted"/>
<reference evidence="2 3" key="1">
    <citation type="submission" date="2018-06" db="EMBL/GenBank/DDBJ databases">
        <authorList>
            <consortium name="Pathogen Informatics"/>
            <person name="Doyle S."/>
        </authorList>
    </citation>
    <scope>NUCLEOTIDE SEQUENCE [LARGE SCALE GENOMIC DNA]</scope>
    <source>
        <strain evidence="2 3">NCTC13160</strain>
    </source>
</reference>
<dbReference type="AlphaFoldDB" id="A0A378YMB4"/>
<dbReference type="KEGG" id="ppnm:LV28_24925"/>
<dbReference type="OrthoDB" id="9182830at2"/>
<feature type="transmembrane region" description="Helical" evidence="1">
    <location>
        <begin position="6"/>
        <end position="23"/>
    </location>
</feature>
<gene>
    <name evidence="2" type="ORF">NCTC13160_02435</name>
</gene>
<name>A0A378YMB4_9BURK</name>
<dbReference type="RefSeq" id="WP_038619068.1">
    <property type="nucleotide sequence ID" value="NZ_CP009553.3"/>
</dbReference>
<keyword evidence="1" id="KW-1133">Transmembrane helix</keyword>
<evidence type="ECO:0000313" key="3">
    <source>
        <dbReference type="Proteomes" id="UP000254573"/>
    </source>
</evidence>
<protein>
    <recommendedName>
        <fullName evidence="4">DUF4145 domain-containing protein</fullName>
    </recommendedName>
</protein>
<accession>A0A378YMB4</accession>
<dbReference type="Proteomes" id="UP000254573">
    <property type="component" value="Unassembled WGS sequence"/>
</dbReference>
<keyword evidence="1" id="KW-0472">Membrane</keyword>
<keyword evidence="1" id="KW-0812">Transmembrane</keyword>
<evidence type="ECO:0000256" key="1">
    <source>
        <dbReference type="SAM" id="Phobius"/>
    </source>
</evidence>
<dbReference type="EMBL" id="UGSG01000001">
    <property type="protein sequence ID" value="SUA78264.1"/>
    <property type="molecule type" value="Genomic_DNA"/>
</dbReference>
<sequence>MKLPNWLKIVWWAVLTIMLGYFLRARLPALLSGEATAGDIVVFGVWMALLLAPLFTEVSVMGVTIKSEIEELKGSIGAQISDMRAEMRTYVGVSNTISPTIQFNQQAPVPDAELPDLETRVKNTVDEIFKKRESEAAPKYSVRPPTEEMPKDMAAERPSSHVDLTIDDDTSMLFAARYNLELELNRIAEEMGISPLRRPVPFRELLMALTSAGHLNGDVSEAIQEVQLICNQGVHGVKPTSAQISFVRDMAPVLVAILKRIVFDGSKATALAGAFRRWKPRG</sequence>
<feature type="transmembrane region" description="Helical" evidence="1">
    <location>
        <begin position="35"/>
        <end position="55"/>
    </location>
</feature>
<evidence type="ECO:0008006" key="4">
    <source>
        <dbReference type="Google" id="ProtNLM"/>
    </source>
</evidence>
<organism evidence="2 3">
    <name type="scientific">Pandoraea pnomenusa</name>
    <dbReference type="NCBI Taxonomy" id="93220"/>
    <lineage>
        <taxon>Bacteria</taxon>
        <taxon>Pseudomonadati</taxon>
        <taxon>Pseudomonadota</taxon>
        <taxon>Betaproteobacteria</taxon>
        <taxon>Burkholderiales</taxon>
        <taxon>Burkholderiaceae</taxon>
        <taxon>Pandoraea</taxon>
    </lineage>
</organism>
<evidence type="ECO:0000313" key="2">
    <source>
        <dbReference type="EMBL" id="SUA78264.1"/>
    </source>
</evidence>